<sequence length="172" mass="19253">MDHRKQRGQCMKTLIAIFSIMLLPTLAMAGGSAEIHWSNPAGYTDVMASSGSQEEFQARTFKELEDTIQKLAATLPDGQKLEMTVTDLDLAGDVKLTGARTQHQDVRVVKDSYPARMKFHYRLLDASGNVLKEGDEKLQSRTMSAAMRTSSGEPLGMEKRMIRNWFKRSIAK</sequence>
<keyword evidence="1" id="KW-0732">Signal</keyword>
<protein>
    <submittedName>
        <fullName evidence="2">DUF3016 domain-containing protein</fullName>
    </submittedName>
</protein>
<evidence type="ECO:0000256" key="1">
    <source>
        <dbReference type="SAM" id="SignalP"/>
    </source>
</evidence>
<dbReference type="EMBL" id="DRLF01000221">
    <property type="protein sequence ID" value="HEC06434.1"/>
    <property type="molecule type" value="Genomic_DNA"/>
</dbReference>
<evidence type="ECO:0000313" key="2">
    <source>
        <dbReference type="EMBL" id="HEC06434.1"/>
    </source>
</evidence>
<name>A0A831RWT4_9GAMM</name>
<organism evidence="2">
    <name type="scientific">Thiolapillus brandeum</name>
    <dbReference type="NCBI Taxonomy" id="1076588"/>
    <lineage>
        <taxon>Bacteria</taxon>
        <taxon>Pseudomonadati</taxon>
        <taxon>Pseudomonadota</taxon>
        <taxon>Gammaproteobacteria</taxon>
        <taxon>Chromatiales</taxon>
        <taxon>Sedimenticolaceae</taxon>
        <taxon>Thiolapillus</taxon>
    </lineage>
</organism>
<proteinExistence type="predicted"/>
<feature type="signal peptide" evidence="1">
    <location>
        <begin position="1"/>
        <end position="29"/>
    </location>
</feature>
<reference evidence="2" key="1">
    <citation type="journal article" date="2020" name="mSystems">
        <title>Genome- and Community-Level Interaction Insights into Carbon Utilization and Element Cycling Functions of Hydrothermarchaeota in Hydrothermal Sediment.</title>
        <authorList>
            <person name="Zhou Z."/>
            <person name="Liu Y."/>
            <person name="Xu W."/>
            <person name="Pan J."/>
            <person name="Luo Z.H."/>
            <person name="Li M."/>
        </authorList>
    </citation>
    <scope>NUCLEOTIDE SEQUENCE [LARGE SCALE GENOMIC DNA]</scope>
    <source>
        <strain evidence="2">HyVt-458</strain>
    </source>
</reference>
<comment type="caution">
    <text evidence="2">The sequence shown here is derived from an EMBL/GenBank/DDBJ whole genome shotgun (WGS) entry which is preliminary data.</text>
</comment>
<accession>A0A831RWT4</accession>
<gene>
    <name evidence="2" type="ORF">ENJ12_06265</name>
</gene>
<feature type="chain" id="PRO_5033058273" evidence="1">
    <location>
        <begin position="30"/>
        <end position="172"/>
    </location>
</feature>
<dbReference type="Pfam" id="PF11454">
    <property type="entry name" value="DUF3016"/>
    <property type="match status" value="1"/>
</dbReference>
<dbReference type="InterPro" id="IPR021557">
    <property type="entry name" value="DUF3016"/>
</dbReference>
<dbReference type="AlphaFoldDB" id="A0A831RWT4"/>
<dbReference type="Proteomes" id="UP000886339">
    <property type="component" value="Unassembled WGS sequence"/>
</dbReference>